<dbReference type="Pfam" id="PF02784">
    <property type="entry name" value="Orn_Arg_deC_N"/>
    <property type="match status" value="1"/>
</dbReference>
<dbReference type="Pfam" id="PF00278">
    <property type="entry name" value="Orn_DAP_Arg_deC"/>
    <property type="match status" value="1"/>
</dbReference>
<dbReference type="CDD" id="cd06828">
    <property type="entry name" value="PLPDE_III_DapDC"/>
    <property type="match status" value="1"/>
</dbReference>
<dbReference type="HAMAP" id="MF_02120">
    <property type="entry name" value="LysA"/>
    <property type="match status" value="1"/>
</dbReference>
<feature type="binding site" evidence="12">
    <location>
        <position position="247"/>
    </location>
    <ligand>
        <name>pyridoxal 5'-phosphate</name>
        <dbReference type="ChEBI" id="CHEBI:597326"/>
    </ligand>
</feature>
<dbReference type="FunFam" id="3.20.20.10:FF:000003">
    <property type="entry name" value="Diaminopimelate decarboxylase"/>
    <property type="match status" value="1"/>
</dbReference>
<dbReference type="EC" id="4.1.1.20" evidence="10 12"/>
<dbReference type="InterPro" id="IPR022657">
    <property type="entry name" value="De-COase2_CS"/>
</dbReference>
<evidence type="ECO:0000256" key="13">
    <source>
        <dbReference type="PIRSR" id="PIRSR600183-50"/>
    </source>
</evidence>
<name>A0A223I0C0_THETR</name>
<dbReference type="PANTHER" id="PTHR43727">
    <property type="entry name" value="DIAMINOPIMELATE DECARBOXYLASE"/>
    <property type="match status" value="1"/>
</dbReference>
<feature type="binding site" evidence="12">
    <location>
        <position position="333"/>
    </location>
    <ligand>
        <name>substrate</name>
    </ligand>
</feature>
<dbReference type="InterPro" id="IPR022644">
    <property type="entry name" value="De-COase2_N"/>
</dbReference>
<feature type="domain" description="Orn/DAP/Arg decarboxylase 2 C-terminal" evidence="15">
    <location>
        <begin position="34"/>
        <end position="387"/>
    </location>
</feature>
<dbReference type="Gene3D" id="3.20.20.10">
    <property type="entry name" value="Alanine racemase"/>
    <property type="match status" value="1"/>
</dbReference>
<dbReference type="NCBIfam" id="TIGR01048">
    <property type="entry name" value="lysA"/>
    <property type="match status" value="1"/>
</dbReference>
<feature type="binding site" evidence="12">
    <location>
        <position position="292"/>
    </location>
    <ligand>
        <name>substrate</name>
    </ligand>
</feature>
<dbReference type="UniPathway" id="UPA00034">
    <property type="reaction ID" value="UER00027"/>
</dbReference>
<evidence type="ECO:0000256" key="7">
    <source>
        <dbReference type="ARBA" id="ARBA00050464"/>
    </source>
</evidence>
<feature type="active site" description="Proton donor" evidence="13">
    <location>
        <position position="360"/>
    </location>
</feature>
<reference evidence="17 18" key="1">
    <citation type="submission" date="2016-08" db="EMBL/GenBank/DDBJ databases">
        <title>A novel genetic cassette of butanologenic Thermoanaerobacterium thermosaccharolyticum that directly convert cellulose to butanol.</title>
        <authorList>
            <person name="Li T."/>
            <person name="He J."/>
        </authorList>
    </citation>
    <scope>NUCLEOTIDE SEQUENCE [LARGE SCALE GENOMIC DNA]</scope>
    <source>
        <strain evidence="17 18">TG57</strain>
    </source>
</reference>
<accession>A0A223I0C0</accession>
<dbReference type="GO" id="GO:0009089">
    <property type="term" value="P:lysine biosynthetic process via diaminopimelate"/>
    <property type="evidence" value="ECO:0007669"/>
    <property type="project" value="UniProtKB-UniRule"/>
</dbReference>
<dbReference type="InterPro" id="IPR022643">
    <property type="entry name" value="De-COase2_C"/>
</dbReference>
<comment type="similarity">
    <text evidence="9 12">Belongs to the Orn/Lys/Arg decarboxylase class-II family. LysA subfamily.</text>
</comment>
<evidence type="ECO:0000256" key="12">
    <source>
        <dbReference type="HAMAP-Rule" id="MF_02120"/>
    </source>
</evidence>
<proteinExistence type="inferred from homology"/>
<evidence type="ECO:0000259" key="16">
    <source>
        <dbReference type="Pfam" id="PF02784"/>
    </source>
</evidence>
<evidence type="ECO:0000256" key="2">
    <source>
        <dbReference type="ARBA" id="ARBA00022605"/>
    </source>
</evidence>
<comment type="cofactor">
    <cofactor evidence="1 12 13 14">
        <name>pyridoxal 5'-phosphate</name>
        <dbReference type="ChEBI" id="CHEBI:597326"/>
    </cofactor>
</comment>
<feature type="domain" description="Orn/DAP/Arg decarboxylase 2 N-terminal" evidence="16">
    <location>
        <begin position="48"/>
        <end position="295"/>
    </location>
</feature>
<evidence type="ECO:0000256" key="9">
    <source>
        <dbReference type="ARBA" id="ARBA00060983"/>
    </source>
</evidence>
<gene>
    <name evidence="12" type="primary">lysA</name>
    <name evidence="17" type="ORF">Thert_02247</name>
</gene>
<dbReference type="InterPro" id="IPR009006">
    <property type="entry name" value="Ala_racemase/Decarboxylase_C"/>
</dbReference>
<evidence type="ECO:0000256" key="6">
    <source>
        <dbReference type="ARBA" id="ARBA00023239"/>
    </source>
</evidence>
<protein>
    <recommendedName>
        <fullName evidence="11 12">Diaminopimelate decarboxylase</fullName>
        <shortName evidence="12">DAP decarboxylase</shortName>
        <shortName evidence="12">DAPDC</shortName>
        <ecNumber evidence="10 12">4.1.1.20</ecNumber>
    </recommendedName>
</protein>
<evidence type="ECO:0000313" key="17">
    <source>
        <dbReference type="EMBL" id="AST58170.1"/>
    </source>
</evidence>
<evidence type="ECO:0000256" key="14">
    <source>
        <dbReference type="RuleBase" id="RU003738"/>
    </source>
</evidence>
<keyword evidence="5 12" id="KW-0457">Lysine biosynthesis</keyword>
<evidence type="ECO:0000256" key="5">
    <source>
        <dbReference type="ARBA" id="ARBA00023154"/>
    </source>
</evidence>
<evidence type="ECO:0000256" key="8">
    <source>
        <dbReference type="ARBA" id="ARBA00060643"/>
    </source>
</evidence>
<dbReference type="GO" id="GO:0008836">
    <property type="term" value="F:diaminopimelate decarboxylase activity"/>
    <property type="evidence" value="ECO:0007669"/>
    <property type="project" value="UniProtKB-UniRule"/>
</dbReference>
<comment type="subunit">
    <text evidence="12">Homodimer.</text>
</comment>
<feature type="binding site" evidence="12">
    <location>
        <position position="329"/>
    </location>
    <ligand>
        <name>substrate</name>
    </ligand>
</feature>
<feature type="modified residue" description="N6-(pyridoxal phosphate)lysine" evidence="12 13">
    <location>
        <position position="65"/>
    </location>
</feature>
<dbReference type="GO" id="GO:0030170">
    <property type="term" value="F:pyridoxal phosphate binding"/>
    <property type="evidence" value="ECO:0007669"/>
    <property type="project" value="UniProtKB-UniRule"/>
</dbReference>
<comment type="function">
    <text evidence="12">Specifically catalyzes the decarboxylation of meso-diaminopimelate (meso-DAP) to L-lysine.</text>
</comment>
<feature type="binding site" evidence="12">
    <location>
        <position position="389"/>
    </location>
    <ligand>
        <name>pyridoxal 5'-phosphate</name>
        <dbReference type="ChEBI" id="CHEBI:597326"/>
    </ligand>
</feature>
<evidence type="ECO:0000256" key="1">
    <source>
        <dbReference type="ARBA" id="ARBA00001933"/>
    </source>
</evidence>
<dbReference type="Proteomes" id="UP000214975">
    <property type="component" value="Chromosome"/>
</dbReference>
<dbReference type="PRINTS" id="PR01181">
    <property type="entry name" value="DAPDCRBXLASE"/>
</dbReference>
<evidence type="ECO:0000259" key="15">
    <source>
        <dbReference type="Pfam" id="PF00278"/>
    </source>
</evidence>
<dbReference type="InterPro" id="IPR002986">
    <property type="entry name" value="DAP_deCOOHase_LysA"/>
</dbReference>
<sequence>MFQKNMRINSKGHLEIAGCDTVKIAKQYGTPLYVIDEEQLRENCRSFYNGFKKNYPGNEVIYASKAFMTTAICKIIEEENLGLDVVSGGELYTALKADFPVKNIYFHGNNKSADELTMALEYNIGCIIVDNWFELNMLNELAFKMGKKPNIYLRVSPGVEAHTHEYIKTGQIDSKFGFPLFNGDALDAIKYALTLDNVNLTGLHCHIGSQIFSYDSYKAEIDIMMNFLKKVKDHTGWEVGELDLGGGFGIAYVEEDDPQPIELIASEIMKSVEEYSRNLNIKMPHIIVEPGRSIIGNAGTTLYTVGAIKNIPGVRKYVSVDGGMADNIRTALYGAKYNAIVANKARKINLEKVSIAGKCCESGDMLIWDIELPQLESGDIIAVTCTGAYNYSMASNYNRLPRPAAVLVNNGESDLIVARETYEDLVRNDVIPQRLLNENKKIINY</sequence>
<dbReference type="Gene3D" id="2.40.37.10">
    <property type="entry name" value="Lyase, Ornithine Decarboxylase, Chain A, domain 1"/>
    <property type="match status" value="1"/>
</dbReference>
<dbReference type="FunFam" id="2.40.37.10:FF:000003">
    <property type="entry name" value="Diaminopimelate decarboxylase"/>
    <property type="match status" value="1"/>
</dbReference>
<feature type="binding site" evidence="12">
    <location>
        <position position="389"/>
    </location>
    <ligand>
        <name>substrate</name>
    </ligand>
</feature>
<organism evidence="17 18">
    <name type="scientific">Thermoanaerobacterium thermosaccharolyticum</name>
    <name type="common">Clostridium thermosaccharolyticum</name>
    <dbReference type="NCBI Taxonomy" id="1517"/>
    <lineage>
        <taxon>Bacteria</taxon>
        <taxon>Bacillati</taxon>
        <taxon>Bacillota</taxon>
        <taxon>Clostridia</taxon>
        <taxon>Thermoanaerobacterales</taxon>
        <taxon>Thermoanaerobacteraceae</taxon>
        <taxon>Thermoanaerobacterium</taxon>
    </lineage>
</organism>
<dbReference type="InterPro" id="IPR029066">
    <property type="entry name" value="PLP-binding_barrel"/>
</dbReference>
<keyword evidence="6 12" id="KW-0456">Lyase</keyword>
<keyword evidence="3 12" id="KW-0210">Decarboxylase</keyword>
<evidence type="ECO:0000256" key="4">
    <source>
        <dbReference type="ARBA" id="ARBA00022898"/>
    </source>
</evidence>
<dbReference type="InterPro" id="IPR000183">
    <property type="entry name" value="Orn/DAP/Arg_de-COase"/>
</dbReference>
<evidence type="ECO:0000256" key="10">
    <source>
        <dbReference type="ARBA" id="ARBA00066427"/>
    </source>
</evidence>
<dbReference type="AlphaFoldDB" id="A0A223I0C0"/>
<feature type="binding site" evidence="12">
    <location>
        <position position="361"/>
    </location>
    <ligand>
        <name>substrate</name>
    </ligand>
</feature>
<keyword evidence="2 12" id="KW-0028">Amino-acid biosynthesis</keyword>
<evidence type="ECO:0000256" key="11">
    <source>
        <dbReference type="ARBA" id="ARBA00074972"/>
    </source>
</evidence>
<dbReference type="EMBL" id="CP016893">
    <property type="protein sequence ID" value="AST58170.1"/>
    <property type="molecule type" value="Genomic_DNA"/>
</dbReference>
<dbReference type="PANTHER" id="PTHR43727:SF2">
    <property type="entry name" value="GROUP IV DECARBOXYLASE"/>
    <property type="match status" value="1"/>
</dbReference>
<dbReference type="SUPFAM" id="SSF50621">
    <property type="entry name" value="Alanine racemase C-terminal domain-like"/>
    <property type="match status" value="1"/>
</dbReference>
<feature type="binding site" evidence="12">
    <location>
        <begin position="289"/>
        <end position="292"/>
    </location>
    <ligand>
        <name>pyridoxal 5'-phosphate</name>
        <dbReference type="ChEBI" id="CHEBI:597326"/>
    </ligand>
</feature>
<comment type="catalytic activity">
    <reaction evidence="7 12 14">
        <text>meso-2,6-diaminopimelate + H(+) = L-lysine + CO2</text>
        <dbReference type="Rhea" id="RHEA:15101"/>
        <dbReference type="ChEBI" id="CHEBI:15378"/>
        <dbReference type="ChEBI" id="CHEBI:16526"/>
        <dbReference type="ChEBI" id="CHEBI:32551"/>
        <dbReference type="ChEBI" id="CHEBI:57791"/>
        <dbReference type="EC" id="4.1.1.20"/>
    </reaction>
</comment>
<dbReference type="SUPFAM" id="SSF51419">
    <property type="entry name" value="PLP-binding barrel"/>
    <property type="match status" value="1"/>
</dbReference>
<evidence type="ECO:0000313" key="18">
    <source>
        <dbReference type="Proteomes" id="UP000214975"/>
    </source>
</evidence>
<evidence type="ECO:0000256" key="3">
    <source>
        <dbReference type="ARBA" id="ARBA00022793"/>
    </source>
</evidence>
<dbReference type="PROSITE" id="PS00879">
    <property type="entry name" value="ODR_DC_2_2"/>
    <property type="match status" value="1"/>
</dbReference>
<dbReference type="PRINTS" id="PR01179">
    <property type="entry name" value="ODADCRBXLASE"/>
</dbReference>
<comment type="pathway">
    <text evidence="8 12 14">Amino-acid biosynthesis; L-lysine biosynthesis via DAP pathway; L-lysine from DL-2,6-diaminopimelate: step 1/1.</text>
</comment>
<keyword evidence="4 12" id="KW-0663">Pyridoxal phosphate</keyword>